<dbReference type="Proteomes" id="UP000283269">
    <property type="component" value="Unassembled WGS sequence"/>
</dbReference>
<comment type="caution">
    <text evidence="2">The sequence shown here is derived from an EMBL/GenBank/DDBJ whole genome shotgun (WGS) entry which is preliminary data.</text>
</comment>
<evidence type="ECO:0000256" key="1">
    <source>
        <dbReference type="SAM" id="MobiDB-lite"/>
    </source>
</evidence>
<organism evidence="2 3">
    <name type="scientific">Psilocybe cyanescens</name>
    <dbReference type="NCBI Taxonomy" id="93625"/>
    <lineage>
        <taxon>Eukaryota</taxon>
        <taxon>Fungi</taxon>
        <taxon>Dikarya</taxon>
        <taxon>Basidiomycota</taxon>
        <taxon>Agaricomycotina</taxon>
        <taxon>Agaricomycetes</taxon>
        <taxon>Agaricomycetidae</taxon>
        <taxon>Agaricales</taxon>
        <taxon>Agaricineae</taxon>
        <taxon>Strophariaceae</taxon>
        <taxon>Psilocybe</taxon>
    </lineage>
</organism>
<evidence type="ECO:0000313" key="2">
    <source>
        <dbReference type="EMBL" id="PPQ92115.1"/>
    </source>
</evidence>
<accession>A0A409XMS9</accession>
<reference evidence="2 3" key="1">
    <citation type="journal article" date="2018" name="Evol. Lett.">
        <title>Horizontal gene cluster transfer increased hallucinogenic mushroom diversity.</title>
        <authorList>
            <person name="Reynolds H.T."/>
            <person name="Vijayakumar V."/>
            <person name="Gluck-Thaler E."/>
            <person name="Korotkin H.B."/>
            <person name="Matheny P.B."/>
            <person name="Slot J.C."/>
        </authorList>
    </citation>
    <scope>NUCLEOTIDE SEQUENCE [LARGE SCALE GENOMIC DNA]</scope>
    <source>
        <strain evidence="2 3">2631</strain>
    </source>
</reference>
<dbReference type="InParanoid" id="A0A409XMS9"/>
<dbReference type="EMBL" id="NHYD01001089">
    <property type="protein sequence ID" value="PPQ92115.1"/>
    <property type="molecule type" value="Genomic_DNA"/>
</dbReference>
<proteinExistence type="predicted"/>
<sequence length="163" mass="17601">MAVKHPTDYGKFIRLSSQKVPQEWSIGYTTGWGCSRYKSLYFAKIIQYILLNSSASPTCPNKLTNNSSAMPTKPVLNGPCKRKALLDDNGQPVTLEKKKILVLRALKKQKAAPTISAPTMSAPTPSASTNSVTGKTASEKGVYLSAKPVPRQLLSTAGTDQCK</sequence>
<gene>
    <name evidence="2" type="ORF">CVT25_008014</name>
</gene>
<name>A0A409XMS9_PSICY</name>
<evidence type="ECO:0000313" key="3">
    <source>
        <dbReference type="Proteomes" id="UP000283269"/>
    </source>
</evidence>
<keyword evidence="3" id="KW-1185">Reference proteome</keyword>
<feature type="compositionally biased region" description="Polar residues" evidence="1">
    <location>
        <begin position="116"/>
        <end position="136"/>
    </location>
</feature>
<feature type="compositionally biased region" description="Polar residues" evidence="1">
    <location>
        <begin position="153"/>
        <end position="163"/>
    </location>
</feature>
<protein>
    <submittedName>
        <fullName evidence="2">Uncharacterized protein</fullName>
    </submittedName>
</protein>
<dbReference type="AlphaFoldDB" id="A0A409XMS9"/>
<feature type="region of interest" description="Disordered" evidence="1">
    <location>
        <begin position="113"/>
        <end position="163"/>
    </location>
</feature>